<reference evidence="1 2" key="1">
    <citation type="journal article" date="2015" name="Genome Announc.">
        <title>Expanding the biotechnology potential of lactobacilli through comparative genomics of 213 strains and associated genera.</title>
        <authorList>
            <person name="Sun Z."/>
            <person name="Harris H.M."/>
            <person name="McCann A."/>
            <person name="Guo C."/>
            <person name="Argimon S."/>
            <person name="Zhang W."/>
            <person name="Yang X."/>
            <person name="Jeffery I.B."/>
            <person name="Cooney J.C."/>
            <person name="Kagawa T.F."/>
            <person name="Liu W."/>
            <person name="Song Y."/>
            <person name="Salvetti E."/>
            <person name="Wrobel A."/>
            <person name="Rasinkangas P."/>
            <person name="Parkhill J."/>
            <person name="Rea M.C."/>
            <person name="O'Sullivan O."/>
            <person name="Ritari J."/>
            <person name="Douillard F.P."/>
            <person name="Paul Ross R."/>
            <person name="Yang R."/>
            <person name="Briner A.E."/>
            <person name="Felis G.E."/>
            <person name="de Vos W.M."/>
            <person name="Barrangou R."/>
            <person name="Klaenhammer T.R."/>
            <person name="Caufield P.W."/>
            <person name="Cui Y."/>
            <person name="Zhang H."/>
            <person name="O'Toole P.W."/>
        </authorList>
    </citation>
    <scope>NUCLEOTIDE SEQUENCE [LARGE SCALE GENOMIC DNA]</scope>
    <source>
        <strain evidence="1 2">DSM 20444</strain>
    </source>
</reference>
<evidence type="ECO:0000313" key="2">
    <source>
        <dbReference type="Proteomes" id="UP000050898"/>
    </source>
</evidence>
<dbReference type="PATRIC" id="fig|1046596.6.peg.1850"/>
<comment type="caution">
    <text evidence="1">The sequence shown here is derived from an EMBL/GenBank/DDBJ whole genome shotgun (WGS) entry which is preliminary data.</text>
</comment>
<accession>J1F0P2</accession>
<name>J1F0P2_9LACO</name>
<dbReference type="OrthoDB" id="2043960at2"/>
<keyword evidence="2" id="KW-1185">Reference proteome</keyword>
<dbReference type="AlphaFoldDB" id="J1F0P2"/>
<evidence type="ECO:0000313" key="1">
    <source>
        <dbReference type="EMBL" id="KRN08810.1"/>
    </source>
</evidence>
<dbReference type="EMBL" id="AYYH01000047">
    <property type="protein sequence ID" value="KRN08810.1"/>
    <property type="molecule type" value="Genomic_DNA"/>
</dbReference>
<dbReference type="NCBIfam" id="NF047353">
    <property type="entry name" value="tube_lmo2291"/>
    <property type="match status" value="1"/>
</dbReference>
<organism evidence="1 2">
    <name type="scientific">Liquorilactobacillus mali KCTC 3596 = DSM 20444</name>
    <dbReference type="NCBI Taxonomy" id="1046596"/>
    <lineage>
        <taxon>Bacteria</taxon>
        <taxon>Bacillati</taxon>
        <taxon>Bacillota</taxon>
        <taxon>Bacilli</taxon>
        <taxon>Lactobacillales</taxon>
        <taxon>Lactobacillaceae</taxon>
        <taxon>Liquorilactobacillus</taxon>
    </lineage>
</organism>
<dbReference type="RefSeq" id="WP_003691134.1">
    <property type="nucleotide sequence ID" value="NZ_AKKT01000174.1"/>
</dbReference>
<dbReference type="GeneID" id="98316828"/>
<protein>
    <submittedName>
        <fullName evidence="1">Uncharacterized protein</fullName>
    </submittedName>
</protein>
<sequence length="162" mass="16921">MVDTVVKGFTHNWKNSIEIDTAGGLDPVADLAAATFQSLAKFITGITQTPGDVVDNAIYFADEDNSNSEVTGHARTWAVTGNVLQGDAACDYIQGLEDKDATGDDAKTLVRFTKANGTVKVYQCTIENIVTIGGNGNAKSTMTFTLAANGTANLNPTTTPAG</sequence>
<dbReference type="Proteomes" id="UP000050898">
    <property type="component" value="Unassembled WGS sequence"/>
</dbReference>
<proteinExistence type="predicted"/>
<gene>
    <name evidence="1" type="ORF">FD00_GL001761</name>
</gene>